<sequence length="384" mass="43404">MSSKRCYLCGGKLVEGRCQDCGLDNARSERKTYRLNYSRTENRIKGRGEVKDTCDFDNRDEEVMKRAAKKSKDKPERKAYQTNDSGPSAQRTAHPDEYKYSYTKPVMKPRTGKSTAISKKQGKTFFVIIIIAFLLIAFIGDFSKDKFNDVETGSIQVTEEPGSSDPYEFVSRELSDTGEHFENVLEPGLYIGGIHVPEGRYDIYLEEGQGEACVDDYENSIYLWQFFGDEGSNGDLKEWNDVRIYEGAVLEVSGDVRLLIVTENGQTSDMKGMSNPLKDEVALTQGRKLTAGEDFPAGVYDFQAVSDWTTISYSIPLNTNYEDPELNYLNKSKWLACDAINTVFRNVVLPEGSTVCADDGDARMIPSKLIESEDYDSYYDAYRY</sequence>
<dbReference type="EMBL" id="CYZU01000003">
    <property type="protein sequence ID" value="CUN79996.1"/>
    <property type="molecule type" value="Genomic_DNA"/>
</dbReference>
<accession>A0A173ZX64</accession>
<keyword evidence="2" id="KW-1133">Transmembrane helix</keyword>
<evidence type="ECO:0000313" key="3">
    <source>
        <dbReference type="EMBL" id="CUN79996.1"/>
    </source>
</evidence>
<gene>
    <name evidence="3" type="ORF">ERS852491_00537</name>
</gene>
<dbReference type="RefSeq" id="WP_055150800.1">
    <property type="nucleotide sequence ID" value="NZ_CYZU01000003.1"/>
</dbReference>
<feature type="region of interest" description="Disordered" evidence="1">
    <location>
        <begin position="66"/>
        <end position="100"/>
    </location>
</feature>
<dbReference type="OrthoDB" id="1829120at2"/>
<evidence type="ECO:0000256" key="2">
    <source>
        <dbReference type="SAM" id="Phobius"/>
    </source>
</evidence>
<keyword evidence="2" id="KW-0812">Transmembrane</keyword>
<feature type="transmembrane region" description="Helical" evidence="2">
    <location>
        <begin position="124"/>
        <end position="142"/>
    </location>
</feature>
<evidence type="ECO:0000256" key="1">
    <source>
        <dbReference type="SAM" id="MobiDB-lite"/>
    </source>
</evidence>
<organism evidence="3 4">
    <name type="scientific">Faecalicatena contorta</name>
    <dbReference type="NCBI Taxonomy" id="39482"/>
    <lineage>
        <taxon>Bacteria</taxon>
        <taxon>Bacillati</taxon>
        <taxon>Bacillota</taxon>
        <taxon>Clostridia</taxon>
        <taxon>Lachnospirales</taxon>
        <taxon>Lachnospiraceae</taxon>
        <taxon>Faecalicatena</taxon>
    </lineage>
</organism>
<proteinExistence type="predicted"/>
<dbReference type="Proteomes" id="UP000095544">
    <property type="component" value="Unassembled WGS sequence"/>
</dbReference>
<feature type="compositionally biased region" description="Polar residues" evidence="1">
    <location>
        <begin position="80"/>
        <end position="91"/>
    </location>
</feature>
<dbReference type="AlphaFoldDB" id="A0A173ZX64"/>
<evidence type="ECO:0000313" key="4">
    <source>
        <dbReference type="Proteomes" id="UP000095544"/>
    </source>
</evidence>
<dbReference type="STRING" id="39482.ERS852491_00537"/>
<reference evidence="3 4" key="1">
    <citation type="submission" date="2015-09" db="EMBL/GenBank/DDBJ databases">
        <authorList>
            <consortium name="Pathogen Informatics"/>
        </authorList>
    </citation>
    <scope>NUCLEOTIDE SEQUENCE [LARGE SCALE GENOMIC DNA]</scope>
    <source>
        <strain evidence="3 4">2789STDY5834876</strain>
    </source>
</reference>
<keyword evidence="2" id="KW-0472">Membrane</keyword>
<name>A0A173ZX64_9FIRM</name>
<protein>
    <submittedName>
        <fullName evidence="3">Uncharacterized protein</fullName>
    </submittedName>
</protein>